<dbReference type="PANTHER" id="PTHR43428:SF1">
    <property type="entry name" value="ARSENATE REDUCTASE"/>
    <property type="match status" value="1"/>
</dbReference>
<evidence type="ECO:0000313" key="3">
    <source>
        <dbReference type="EMBL" id="OIJ41502.1"/>
    </source>
</evidence>
<dbReference type="InterPro" id="IPR036196">
    <property type="entry name" value="Ptyr_pPase_sf"/>
</dbReference>
<organism evidence="3 4">
    <name type="scientific">Massilia timonae</name>
    <dbReference type="NCBI Taxonomy" id="47229"/>
    <lineage>
        <taxon>Bacteria</taxon>
        <taxon>Pseudomonadati</taxon>
        <taxon>Pseudomonadota</taxon>
        <taxon>Betaproteobacteria</taxon>
        <taxon>Burkholderiales</taxon>
        <taxon>Oxalobacteraceae</taxon>
        <taxon>Telluria group</taxon>
        <taxon>Massilia</taxon>
    </lineage>
</organism>
<keyword evidence="1" id="KW-0059">Arsenical resistance</keyword>
<evidence type="ECO:0000256" key="1">
    <source>
        <dbReference type="ARBA" id="ARBA00022849"/>
    </source>
</evidence>
<accession>A0A1S2NAX8</accession>
<dbReference type="EMBL" id="JRYB01000001">
    <property type="protein sequence ID" value="OIJ41502.1"/>
    <property type="molecule type" value="Genomic_DNA"/>
</dbReference>
<dbReference type="InterPro" id="IPR023485">
    <property type="entry name" value="Ptyr_pPase"/>
</dbReference>
<proteinExistence type="predicted"/>
<feature type="domain" description="Phosphotyrosine protein phosphatase I" evidence="2">
    <location>
        <begin position="1"/>
        <end position="135"/>
    </location>
</feature>
<name>A0A1S2NAX8_9BURK</name>
<dbReference type="Proteomes" id="UP000180246">
    <property type="component" value="Unassembled WGS sequence"/>
</dbReference>
<dbReference type="RefSeq" id="WP_071363308.1">
    <property type="nucleotide sequence ID" value="NZ_JRYB01000001.1"/>
</dbReference>
<evidence type="ECO:0000259" key="2">
    <source>
        <dbReference type="SMART" id="SM00226"/>
    </source>
</evidence>
<comment type="caution">
    <text evidence="3">The sequence shown here is derived from an EMBL/GenBank/DDBJ whole genome shotgun (WGS) entry which is preliminary data.</text>
</comment>
<dbReference type="Pfam" id="PF01451">
    <property type="entry name" value="LMWPc"/>
    <property type="match status" value="1"/>
</dbReference>
<protein>
    <submittedName>
        <fullName evidence="3">Low molecular weight phosphotyrosine phosphatase family protein</fullName>
    </submittedName>
</protein>
<dbReference type="Gene3D" id="3.40.50.2300">
    <property type="match status" value="1"/>
</dbReference>
<dbReference type="AlphaFoldDB" id="A0A1S2NAX8"/>
<dbReference type="CDD" id="cd16345">
    <property type="entry name" value="LMWP_ArsC"/>
    <property type="match status" value="1"/>
</dbReference>
<dbReference type="SMART" id="SM00226">
    <property type="entry name" value="LMWPc"/>
    <property type="match status" value="1"/>
</dbReference>
<dbReference type="SUPFAM" id="SSF52788">
    <property type="entry name" value="Phosphotyrosine protein phosphatases I"/>
    <property type="match status" value="1"/>
</dbReference>
<gene>
    <name evidence="3" type="ORF">LO55_4742</name>
</gene>
<sequence>MNFLFLCTGNSCRSILSEAVFNHLAPAGFKAISAGSHPTGRINPDAIALLRRHGIAVDGHASKSWHHLPLTPDVVVTVCGNAAGETCPAYLGDVVRTHWGLADPSEVQGTPADIAAAFEATYAIVLARIQALFALPLAELAGERAALEEALDRIGAC</sequence>
<reference evidence="3 4" key="1">
    <citation type="submission" date="2014-10" db="EMBL/GenBank/DDBJ databases">
        <authorList>
            <person name="Seo M.-J."/>
            <person name="Seok Y.J."/>
            <person name="Cha I.-T."/>
        </authorList>
    </citation>
    <scope>NUCLEOTIDE SEQUENCE [LARGE SCALE GENOMIC DNA]</scope>
    <source>
        <strain evidence="3 4">NEU</strain>
    </source>
</reference>
<dbReference type="PANTHER" id="PTHR43428">
    <property type="entry name" value="ARSENATE REDUCTASE"/>
    <property type="match status" value="1"/>
</dbReference>
<dbReference type="GO" id="GO:0046685">
    <property type="term" value="P:response to arsenic-containing substance"/>
    <property type="evidence" value="ECO:0007669"/>
    <property type="project" value="UniProtKB-KW"/>
</dbReference>
<evidence type="ECO:0000313" key="4">
    <source>
        <dbReference type="Proteomes" id="UP000180246"/>
    </source>
</evidence>